<organism evidence="1 2">
    <name type="scientific">Sporolactobacillus nakayamae</name>
    <dbReference type="NCBI Taxonomy" id="269670"/>
    <lineage>
        <taxon>Bacteria</taxon>
        <taxon>Bacillati</taxon>
        <taxon>Bacillota</taxon>
        <taxon>Bacilli</taxon>
        <taxon>Bacillales</taxon>
        <taxon>Sporolactobacillaceae</taxon>
        <taxon>Sporolactobacillus</taxon>
    </lineage>
</organism>
<gene>
    <name evidence="1" type="ORF">SAMN02982927_02523</name>
</gene>
<dbReference type="AlphaFoldDB" id="A0A1I2U1M1"/>
<evidence type="ECO:0000313" key="2">
    <source>
        <dbReference type="Proteomes" id="UP000198752"/>
    </source>
</evidence>
<evidence type="ECO:0000313" key="1">
    <source>
        <dbReference type="EMBL" id="SFG70974.1"/>
    </source>
</evidence>
<accession>A0A1I2U1M1</accession>
<sequence>MKQRNGLMPLIASIGIGAACYQMMKHNRAGHAIKGRMDKMMHQKQVFPENS</sequence>
<dbReference type="EMBL" id="FOOY01000018">
    <property type="protein sequence ID" value="SFG70974.1"/>
    <property type="molecule type" value="Genomic_DNA"/>
</dbReference>
<proteinExistence type="predicted"/>
<keyword evidence="2" id="KW-1185">Reference proteome</keyword>
<evidence type="ECO:0008006" key="3">
    <source>
        <dbReference type="Google" id="ProtNLM"/>
    </source>
</evidence>
<dbReference type="PROSITE" id="PS51257">
    <property type="entry name" value="PROKAR_LIPOPROTEIN"/>
    <property type="match status" value="1"/>
</dbReference>
<dbReference type="RefSeq" id="WP_177184778.1">
    <property type="nucleotide sequence ID" value="NZ_FOOY01000018.1"/>
</dbReference>
<name>A0A1I2U1M1_9BACL</name>
<protein>
    <recommendedName>
        <fullName evidence="3">DUF3918 domain-containing protein</fullName>
    </recommendedName>
</protein>
<dbReference type="Proteomes" id="UP000198752">
    <property type="component" value="Unassembled WGS sequence"/>
</dbReference>
<reference evidence="2" key="1">
    <citation type="submission" date="2016-10" db="EMBL/GenBank/DDBJ databases">
        <authorList>
            <person name="Varghese N."/>
            <person name="Submissions S."/>
        </authorList>
    </citation>
    <scope>NUCLEOTIDE SEQUENCE [LARGE SCALE GENOMIC DNA]</scope>
    <source>
        <strain evidence="2">ATCC 700379</strain>
    </source>
</reference>